<dbReference type="PANTHER" id="PTHR33112">
    <property type="entry name" value="DOMAIN PROTEIN, PUTATIVE-RELATED"/>
    <property type="match status" value="1"/>
</dbReference>
<proteinExistence type="predicted"/>
<dbReference type="PANTHER" id="PTHR33112:SF16">
    <property type="entry name" value="HETEROKARYON INCOMPATIBILITY DOMAIN-CONTAINING PROTEIN"/>
    <property type="match status" value="1"/>
</dbReference>
<protein>
    <recommendedName>
        <fullName evidence="1">Heterokaryon incompatibility domain-containing protein</fullName>
    </recommendedName>
</protein>
<dbReference type="Pfam" id="PF06985">
    <property type="entry name" value="HET"/>
    <property type="match status" value="1"/>
</dbReference>
<feature type="domain" description="Heterokaryon incompatibility" evidence="1">
    <location>
        <begin position="223"/>
        <end position="371"/>
    </location>
</feature>
<dbReference type="AlphaFoldDB" id="A0A9W4UUD8"/>
<evidence type="ECO:0000259" key="1">
    <source>
        <dbReference type="Pfam" id="PF06985"/>
    </source>
</evidence>
<reference evidence="2" key="1">
    <citation type="submission" date="2023-01" db="EMBL/GenBank/DDBJ databases">
        <authorList>
            <person name="Van Ghelder C."/>
            <person name="Rancurel C."/>
        </authorList>
    </citation>
    <scope>NUCLEOTIDE SEQUENCE</scope>
    <source>
        <strain evidence="2">CNCM I-4278</strain>
    </source>
</reference>
<dbReference type="InterPro" id="IPR010730">
    <property type="entry name" value="HET"/>
</dbReference>
<comment type="caution">
    <text evidence="2">The sequence shown here is derived from an EMBL/GenBank/DDBJ whole genome shotgun (WGS) entry which is preliminary data.</text>
</comment>
<organism evidence="2 3">
    <name type="scientific">Periconia digitata</name>
    <dbReference type="NCBI Taxonomy" id="1303443"/>
    <lineage>
        <taxon>Eukaryota</taxon>
        <taxon>Fungi</taxon>
        <taxon>Dikarya</taxon>
        <taxon>Ascomycota</taxon>
        <taxon>Pezizomycotina</taxon>
        <taxon>Dothideomycetes</taxon>
        <taxon>Pleosporomycetidae</taxon>
        <taxon>Pleosporales</taxon>
        <taxon>Massarineae</taxon>
        <taxon>Periconiaceae</taxon>
        <taxon>Periconia</taxon>
    </lineage>
</organism>
<accession>A0A9W4UUD8</accession>
<dbReference type="OrthoDB" id="5125733at2759"/>
<evidence type="ECO:0000313" key="2">
    <source>
        <dbReference type="EMBL" id="CAI6342024.1"/>
    </source>
</evidence>
<dbReference type="Proteomes" id="UP001152607">
    <property type="component" value="Unassembled WGS sequence"/>
</dbReference>
<evidence type="ECO:0000313" key="3">
    <source>
        <dbReference type="Proteomes" id="UP001152607"/>
    </source>
</evidence>
<keyword evidence="3" id="KW-1185">Reference proteome</keyword>
<sequence length="702" mass="80566">MKTHSCKHCRKILLKAPDFHRDYEEVKEVYSTATDLSVKDVRQGISDRCELFLGFVSTSRATSLQSIVRWYVAPAIGFNSSRAIVLHQAWRFHWSTRSWSLKLWLQPQGAPSSRVFPWKDANIQRVLYDMHGDGTWAQYRHLNDERYHFPGRRAMNLDPDSLDTYQLAKKWIRECTETHEHDIDRSQRKAILPLRLLHITKAETYRIILVRTESFKEERDPAYLTLSYCWGGVQEHKLTKSQLAHGGVSDLQYDLMPRTIQDAIHVTARLGYTYLWIDSLCIVQDDETEFHKEIAKMPDIYSGAVATIAATSAQTAKQGFLHSRFEESEAITGLSLQYPDNTSREVGLLSSSGTKETDINPLDSRAWALQEHVLSTRVLQYRYGQLQFLCRSTSSRASTYPGQTDGWDNAQSSRELGDKLPVPLFPSHFESAEECEKLWELIRDNYSLRDITENSDKVPAISGVASRLAPFIVGKQYVAGHWLDSRSLDLIWYVNDHALSTNLGFYREYNQAYGDPDWFAPTWAWTSVPRGARPYLKSSSINLENTTCFWKVKSTDKLLVEETAPFGAVYAAVLDITGLIPRIEVQILGKKGSISYALKWTASAPPSWLSGFELYMDCSHSSQGFSRALLDMPVHILPAFKIHDSYRHRMFGLVIVELPDQEGYPVRRYERHGMFRWNIRHIDDPAAMEWLNTFPLVSVEIQ</sequence>
<gene>
    <name evidence="2" type="ORF">PDIGIT_LOCUS15225</name>
</gene>
<dbReference type="EMBL" id="CAOQHR010000012">
    <property type="protein sequence ID" value="CAI6342024.1"/>
    <property type="molecule type" value="Genomic_DNA"/>
</dbReference>
<name>A0A9W4UUD8_9PLEO</name>